<evidence type="ECO:0000313" key="3">
    <source>
        <dbReference type="EMBL" id="KAK7207069.1"/>
    </source>
</evidence>
<evidence type="ECO:0000256" key="1">
    <source>
        <dbReference type="SAM" id="MobiDB-lite"/>
    </source>
</evidence>
<sequence>MIDHLIGRPSPSLKKAQVLLVSTFWVLYLIRGPRHGPLVAKSISKFLTEHASAWQVHVLTMTGLYVLKNLDKILNLQSPEPLADIYSPSFFRATWILTALDAGFWTAMPIRPKPIRDIASLCFSIYYLIFADQADEKVRKVRATVTAEHLRISWEKATSTYLRLGRLFTTPRIQVLKGFEIARPPGSPYHSRIKAFLYYDGPRGSFKQHDKILLSFPGGGFVSMTPRHHDDSLCSWAKRLKIPIVSINYGYVMLSQRLRYSIVLLIFTVAFRKAPEYPYPYGLDECYDAYLEIIRTRGRCIGLSGHSDLQIVLIGDSAGGNLVAGTILKLLTNAAHPPLPLSVLLIYPALDLNFTSWMSDEQVRLLRQESVHELHSPGLMKRKESMYPGMSGRYRIEHEARDIDEFQLPNSIDHDMSSTSAHFAGSSNLHNKSYNDLTGRPALEPQSSEKSTSSSEIGTSLAMTSRVSYFSDKIITPEMLRAMVILYIGPHNRPDFTADYLLSPVNAPTELLAKFPKVYMLCGEVDPLVVSESRREAMGRTSS</sequence>
<protein>
    <submittedName>
        <fullName evidence="3">Alpha/Beta hydrolase protein</fullName>
    </submittedName>
</protein>
<dbReference type="InterPro" id="IPR029058">
    <property type="entry name" value="AB_hydrolase_fold"/>
</dbReference>
<dbReference type="Pfam" id="PF07859">
    <property type="entry name" value="Abhydrolase_3"/>
    <property type="match status" value="1"/>
</dbReference>
<reference evidence="3 4" key="1">
    <citation type="submission" date="2024-03" db="EMBL/GenBank/DDBJ databases">
        <title>Genome-scale model development and genomic sequencing of the oleaginous clade Lipomyces.</title>
        <authorList>
            <consortium name="Lawrence Berkeley National Laboratory"/>
            <person name="Czajka J.J."/>
            <person name="Han Y."/>
            <person name="Kim J."/>
            <person name="Mondo S.J."/>
            <person name="Hofstad B.A."/>
            <person name="Robles A."/>
            <person name="Haridas S."/>
            <person name="Riley R."/>
            <person name="LaButti K."/>
            <person name="Pangilinan J."/>
            <person name="Andreopoulos W."/>
            <person name="Lipzen A."/>
            <person name="Yan J."/>
            <person name="Wang M."/>
            <person name="Ng V."/>
            <person name="Grigoriev I.V."/>
            <person name="Spatafora J.W."/>
            <person name="Magnuson J.K."/>
            <person name="Baker S.E."/>
            <person name="Pomraning K.R."/>
        </authorList>
    </citation>
    <scope>NUCLEOTIDE SEQUENCE [LARGE SCALE GENOMIC DNA]</scope>
    <source>
        <strain evidence="3 4">Phaff 52-87</strain>
    </source>
</reference>
<evidence type="ECO:0000259" key="2">
    <source>
        <dbReference type="Pfam" id="PF07859"/>
    </source>
</evidence>
<dbReference type="PANTHER" id="PTHR23025:SF3">
    <property type="entry name" value="HORMONE-SENSITIVE LIPASE"/>
    <property type="match status" value="1"/>
</dbReference>
<dbReference type="GO" id="GO:0016787">
    <property type="term" value="F:hydrolase activity"/>
    <property type="evidence" value="ECO:0007669"/>
    <property type="project" value="UniProtKB-KW"/>
</dbReference>
<dbReference type="Gene3D" id="3.40.50.1820">
    <property type="entry name" value="alpha/beta hydrolase"/>
    <property type="match status" value="2"/>
</dbReference>
<gene>
    <name evidence="3" type="ORF">BZA70DRAFT_2659</name>
</gene>
<dbReference type="PANTHER" id="PTHR23025">
    <property type="entry name" value="TRIACYLGLYCEROL LIPASE"/>
    <property type="match status" value="1"/>
</dbReference>
<dbReference type="RefSeq" id="XP_064770102.1">
    <property type="nucleotide sequence ID" value="XM_064910990.1"/>
</dbReference>
<keyword evidence="4" id="KW-1185">Reference proteome</keyword>
<dbReference type="InterPro" id="IPR013094">
    <property type="entry name" value="AB_hydrolase_3"/>
</dbReference>
<feature type="compositionally biased region" description="Low complexity" evidence="1">
    <location>
        <begin position="448"/>
        <end position="458"/>
    </location>
</feature>
<dbReference type="SUPFAM" id="SSF53474">
    <property type="entry name" value="alpha/beta-Hydrolases"/>
    <property type="match status" value="1"/>
</dbReference>
<feature type="domain" description="Alpha/beta hydrolase fold-3" evidence="2">
    <location>
        <begin position="265"/>
        <end position="357"/>
    </location>
</feature>
<name>A0ABR1FB46_9ASCO</name>
<keyword evidence="3" id="KW-0378">Hydrolase</keyword>
<organism evidence="3 4">
    <name type="scientific">Myxozyma melibiosi</name>
    <dbReference type="NCBI Taxonomy" id="54550"/>
    <lineage>
        <taxon>Eukaryota</taxon>
        <taxon>Fungi</taxon>
        <taxon>Dikarya</taxon>
        <taxon>Ascomycota</taxon>
        <taxon>Saccharomycotina</taxon>
        <taxon>Lipomycetes</taxon>
        <taxon>Lipomycetales</taxon>
        <taxon>Lipomycetaceae</taxon>
        <taxon>Myxozyma</taxon>
    </lineage>
</organism>
<proteinExistence type="predicted"/>
<dbReference type="GeneID" id="90036502"/>
<feature type="region of interest" description="Disordered" evidence="1">
    <location>
        <begin position="434"/>
        <end position="458"/>
    </location>
</feature>
<dbReference type="EMBL" id="JBBJBU010000001">
    <property type="protein sequence ID" value="KAK7207069.1"/>
    <property type="molecule type" value="Genomic_DNA"/>
</dbReference>
<dbReference type="Proteomes" id="UP001498771">
    <property type="component" value="Unassembled WGS sequence"/>
</dbReference>
<accession>A0ABR1FB46</accession>
<comment type="caution">
    <text evidence="3">The sequence shown here is derived from an EMBL/GenBank/DDBJ whole genome shotgun (WGS) entry which is preliminary data.</text>
</comment>
<evidence type="ECO:0000313" key="4">
    <source>
        <dbReference type="Proteomes" id="UP001498771"/>
    </source>
</evidence>